<dbReference type="EC" id="2.1.1.170" evidence="6"/>
<dbReference type="GO" id="GO:0070043">
    <property type="term" value="F:rRNA (guanine-N7-)-methyltransferase activity"/>
    <property type="evidence" value="ECO:0007669"/>
    <property type="project" value="UniProtKB-UniRule"/>
</dbReference>
<comment type="caution">
    <text evidence="7">The sequence shown here is derived from an EMBL/GenBank/DDBJ whole genome shotgun (WGS) entry which is preliminary data.</text>
</comment>
<dbReference type="SUPFAM" id="SSF53335">
    <property type="entry name" value="S-adenosyl-L-methionine-dependent methyltransferases"/>
    <property type="match status" value="1"/>
</dbReference>
<dbReference type="AlphaFoldDB" id="A0A829Y5W7"/>
<evidence type="ECO:0000256" key="6">
    <source>
        <dbReference type="HAMAP-Rule" id="MF_00074"/>
    </source>
</evidence>
<keyword evidence="5 6" id="KW-0949">S-adenosyl-L-methionine</keyword>
<dbReference type="PANTHER" id="PTHR31760">
    <property type="entry name" value="S-ADENOSYL-L-METHIONINE-DEPENDENT METHYLTRANSFERASES SUPERFAMILY PROTEIN"/>
    <property type="match status" value="1"/>
</dbReference>
<dbReference type="CDD" id="cd02440">
    <property type="entry name" value="AdoMet_MTases"/>
    <property type="match status" value="1"/>
</dbReference>
<comment type="function">
    <text evidence="6">Specifically methylates the N7 position of guanine in position 527 of 16S rRNA.</text>
</comment>
<feature type="binding site" evidence="6">
    <location>
        <begin position="99"/>
        <end position="101"/>
    </location>
    <ligand>
        <name>S-adenosyl-L-methionine</name>
        <dbReference type="ChEBI" id="CHEBI:59789"/>
    </ligand>
</feature>
<evidence type="ECO:0000313" key="7">
    <source>
        <dbReference type="EMBL" id="GFE78401.1"/>
    </source>
</evidence>
<feature type="binding site" evidence="6">
    <location>
        <position position="76"/>
    </location>
    <ligand>
        <name>S-adenosyl-L-methionine</name>
        <dbReference type="ChEBI" id="CHEBI:59789"/>
    </ligand>
</feature>
<dbReference type="InterPro" id="IPR003682">
    <property type="entry name" value="rRNA_ssu_MeTfrase_G"/>
</dbReference>
<protein>
    <recommendedName>
        <fullName evidence="6">Ribosomal RNA small subunit methyltransferase G</fullName>
        <ecNumber evidence="6">2.1.1.170</ecNumber>
    </recommendedName>
    <alternativeName>
        <fullName evidence="6">16S rRNA 7-methylguanosine methyltransferase</fullName>
        <shortName evidence="6">16S rRNA m7G methyltransferase</shortName>
    </alternativeName>
</protein>
<dbReference type="GO" id="GO:0005829">
    <property type="term" value="C:cytosol"/>
    <property type="evidence" value="ECO:0007669"/>
    <property type="project" value="TreeGrafter"/>
</dbReference>
<evidence type="ECO:0000256" key="3">
    <source>
        <dbReference type="ARBA" id="ARBA00022603"/>
    </source>
</evidence>
<evidence type="ECO:0000256" key="2">
    <source>
        <dbReference type="ARBA" id="ARBA00022552"/>
    </source>
</evidence>
<evidence type="ECO:0000256" key="5">
    <source>
        <dbReference type="ARBA" id="ARBA00022691"/>
    </source>
</evidence>
<dbReference type="PANTHER" id="PTHR31760:SF0">
    <property type="entry name" value="S-ADENOSYL-L-METHIONINE-DEPENDENT METHYLTRANSFERASES SUPERFAMILY PROTEIN"/>
    <property type="match status" value="1"/>
</dbReference>
<name>A0A829Y5W7_9GAMM</name>
<proteinExistence type="inferred from homology"/>
<dbReference type="PIRSF" id="PIRSF003078">
    <property type="entry name" value="GidB"/>
    <property type="match status" value="1"/>
</dbReference>
<sequence length="212" mass="23682">MFVSDPTLIAGAAQLGIELTDRQAQQLIRLLDELDDWNQRMNLTAIRERPAQITKHLLDSLSVQPFLHGERVLDVGTGAGFPGLPLAIVNPSRQFMLLDSTAKKLKFIEHAAALLELPNVQTVHTRAENFRPAQRFDIVLSRAVGPVEQFVKWAGHLCVGGGRLLAMKGRYPEDELGKLPSGWKLAAIHRLNVPALDEERHLVELCRSHERL</sequence>
<dbReference type="Pfam" id="PF02527">
    <property type="entry name" value="GidB"/>
    <property type="match status" value="1"/>
</dbReference>
<dbReference type="NCBIfam" id="TIGR00138">
    <property type="entry name" value="rsmG_gidB"/>
    <property type="match status" value="1"/>
</dbReference>
<dbReference type="EMBL" id="BLJN01000001">
    <property type="protein sequence ID" value="GFE78401.1"/>
    <property type="molecule type" value="Genomic_DNA"/>
</dbReference>
<feature type="binding site" evidence="6">
    <location>
        <position position="142"/>
    </location>
    <ligand>
        <name>S-adenosyl-L-methionine</name>
        <dbReference type="ChEBI" id="CHEBI:59789"/>
    </ligand>
</feature>
<feature type="binding site" evidence="6">
    <location>
        <begin position="127"/>
        <end position="128"/>
    </location>
    <ligand>
        <name>S-adenosyl-L-methionine</name>
        <dbReference type="ChEBI" id="CHEBI:59789"/>
    </ligand>
</feature>
<keyword evidence="4 6" id="KW-0808">Transferase</keyword>
<evidence type="ECO:0000256" key="1">
    <source>
        <dbReference type="ARBA" id="ARBA00022490"/>
    </source>
</evidence>
<reference evidence="8" key="1">
    <citation type="submission" date="2020-01" db="EMBL/GenBank/DDBJ databases">
        <title>'Steroidobacter agaridevorans' sp. nov., agar-degrading bacteria isolated from rhizosphere soils.</title>
        <authorList>
            <person name="Ikenaga M."/>
            <person name="Kataoka M."/>
            <person name="Murouchi A."/>
            <person name="Katsuragi S."/>
            <person name="Sakai M."/>
        </authorList>
    </citation>
    <scope>NUCLEOTIDE SEQUENCE [LARGE SCALE GENOMIC DNA]</scope>
    <source>
        <strain evidence="8">YU21-B</strain>
    </source>
</reference>
<dbReference type="InterPro" id="IPR029063">
    <property type="entry name" value="SAM-dependent_MTases_sf"/>
</dbReference>
<dbReference type="Proteomes" id="UP000445000">
    <property type="component" value="Unassembled WGS sequence"/>
</dbReference>
<accession>A0A829Y5W7</accession>
<comment type="subcellular location">
    <subcellularLocation>
        <location evidence="6">Cytoplasm</location>
    </subcellularLocation>
</comment>
<keyword evidence="8" id="KW-1185">Reference proteome</keyword>
<keyword evidence="1 6" id="KW-0963">Cytoplasm</keyword>
<comment type="similarity">
    <text evidence="6">Belongs to the methyltransferase superfamily. RNA methyltransferase RsmG family.</text>
</comment>
<keyword evidence="2 6" id="KW-0698">rRNA processing</keyword>
<gene>
    <name evidence="6 7" type="primary">rsmG</name>
    <name evidence="7" type="ORF">GCM10011487_04010</name>
</gene>
<keyword evidence="3 6" id="KW-0489">Methyltransferase</keyword>
<dbReference type="HAMAP" id="MF_00074">
    <property type="entry name" value="16SrRNA_methyltr_G"/>
    <property type="match status" value="1"/>
</dbReference>
<dbReference type="Gene3D" id="3.40.50.150">
    <property type="entry name" value="Vaccinia Virus protein VP39"/>
    <property type="match status" value="1"/>
</dbReference>
<feature type="binding site" evidence="6">
    <location>
        <position position="81"/>
    </location>
    <ligand>
        <name>S-adenosyl-L-methionine</name>
        <dbReference type="ChEBI" id="CHEBI:59789"/>
    </ligand>
</feature>
<evidence type="ECO:0000313" key="8">
    <source>
        <dbReference type="Proteomes" id="UP000445000"/>
    </source>
</evidence>
<evidence type="ECO:0000256" key="4">
    <source>
        <dbReference type="ARBA" id="ARBA00022679"/>
    </source>
</evidence>
<organism evidence="7 8">
    <name type="scientific">Steroidobacter agaridevorans</name>
    <dbReference type="NCBI Taxonomy" id="2695856"/>
    <lineage>
        <taxon>Bacteria</taxon>
        <taxon>Pseudomonadati</taxon>
        <taxon>Pseudomonadota</taxon>
        <taxon>Gammaproteobacteria</taxon>
        <taxon>Steroidobacterales</taxon>
        <taxon>Steroidobacteraceae</taxon>
        <taxon>Steroidobacter</taxon>
    </lineage>
</organism>
<comment type="catalytic activity">
    <reaction evidence="6">
        <text>guanosine(527) in 16S rRNA + S-adenosyl-L-methionine = N(7)-methylguanosine(527) in 16S rRNA + S-adenosyl-L-homocysteine</text>
        <dbReference type="Rhea" id="RHEA:42732"/>
        <dbReference type="Rhea" id="RHEA-COMP:10209"/>
        <dbReference type="Rhea" id="RHEA-COMP:10210"/>
        <dbReference type="ChEBI" id="CHEBI:57856"/>
        <dbReference type="ChEBI" id="CHEBI:59789"/>
        <dbReference type="ChEBI" id="CHEBI:74269"/>
        <dbReference type="ChEBI" id="CHEBI:74480"/>
        <dbReference type="EC" id="2.1.1.170"/>
    </reaction>
</comment>